<dbReference type="AlphaFoldDB" id="A0A0E9TXF8"/>
<name>A0A0E9TXF8_ANGAN</name>
<protein>
    <submittedName>
        <fullName evidence="1">Uncharacterized protein</fullName>
    </submittedName>
</protein>
<reference evidence="1" key="2">
    <citation type="journal article" date="2015" name="Fish Shellfish Immunol.">
        <title>Early steps in the European eel (Anguilla anguilla)-Vibrio vulnificus interaction in the gills: Role of the RtxA13 toxin.</title>
        <authorList>
            <person name="Callol A."/>
            <person name="Pajuelo D."/>
            <person name="Ebbesson L."/>
            <person name="Teles M."/>
            <person name="MacKenzie S."/>
            <person name="Amaro C."/>
        </authorList>
    </citation>
    <scope>NUCLEOTIDE SEQUENCE</scope>
</reference>
<proteinExistence type="predicted"/>
<accession>A0A0E9TXF8</accession>
<dbReference type="EMBL" id="GBXM01051159">
    <property type="protein sequence ID" value="JAH57418.1"/>
    <property type="molecule type" value="Transcribed_RNA"/>
</dbReference>
<sequence>MLAVLVIRAVYIDIYINCRGVVQR</sequence>
<evidence type="ECO:0000313" key="1">
    <source>
        <dbReference type="EMBL" id="JAH57418.1"/>
    </source>
</evidence>
<organism evidence="1">
    <name type="scientific">Anguilla anguilla</name>
    <name type="common">European freshwater eel</name>
    <name type="synonym">Muraena anguilla</name>
    <dbReference type="NCBI Taxonomy" id="7936"/>
    <lineage>
        <taxon>Eukaryota</taxon>
        <taxon>Metazoa</taxon>
        <taxon>Chordata</taxon>
        <taxon>Craniata</taxon>
        <taxon>Vertebrata</taxon>
        <taxon>Euteleostomi</taxon>
        <taxon>Actinopterygii</taxon>
        <taxon>Neopterygii</taxon>
        <taxon>Teleostei</taxon>
        <taxon>Anguilliformes</taxon>
        <taxon>Anguillidae</taxon>
        <taxon>Anguilla</taxon>
    </lineage>
</organism>
<reference evidence="1" key="1">
    <citation type="submission" date="2014-11" db="EMBL/GenBank/DDBJ databases">
        <authorList>
            <person name="Amaro Gonzalez C."/>
        </authorList>
    </citation>
    <scope>NUCLEOTIDE SEQUENCE</scope>
</reference>